<keyword evidence="4" id="KW-1185">Reference proteome</keyword>
<evidence type="ECO:0000313" key="3">
    <source>
        <dbReference type="EMBL" id="KPL87430.1"/>
    </source>
</evidence>
<dbReference type="AlphaFoldDB" id="A0A0M8JQI2"/>
<dbReference type="EMBL" id="LGCM01000019">
    <property type="protein sequence ID" value="KPL87430.1"/>
    <property type="molecule type" value="Genomic_DNA"/>
</dbReference>
<sequence length="79" mass="8930">MRTLRASELGSFLYCRRAWWYQLQGIRSQNQAELQGGTAFHHEHGRKVLQAQMLRLGAWAALLLALVLAAVGLTLLVLR</sequence>
<name>A0A0M8JQI2_9CHLR</name>
<keyword evidence="1" id="KW-1133">Transmembrane helix</keyword>
<evidence type="ECO:0000256" key="1">
    <source>
        <dbReference type="SAM" id="Phobius"/>
    </source>
</evidence>
<reference evidence="3 4" key="2">
    <citation type="submission" date="2015-07" db="EMBL/GenBank/DDBJ databases">
        <title>Genome sequence of Levilinea saccharolytica DSM 16555.</title>
        <authorList>
            <person name="Hemp J."/>
            <person name="Ward L.M."/>
            <person name="Pace L.A."/>
            <person name="Fischer W.W."/>
        </authorList>
    </citation>
    <scope>NUCLEOTIDE SEQUENCE [LARGE SCALE GENOMIC DNA]</scope>
    <source>
        <strain evidence="3 4">KIBI-1</strain>
    </source>
</reference>
<feature type="transmembrane region" description="Helical" evidence="1">
    <location>
        <begin position="56"/>
        <end position="78"/>
    </location>
</feature>
<reference evidence="2" key="1">
    <citation type="journal article" date="2015" name="Genome Announc.">
        <title>Draft Genome Sequences of Anaerolinea thermolimosa IMO-1, Bellilinea caldifistulae GOMI-1, Leptolinea tardivitalis YMTK-2, Levilinea saccharolytica KIBI-1, Longilinea arvoryzae KOME-1, Previously Described as Members of the Class Anaerolineae (Chloroflexi).</title>
        <authorList>
            <person name="Matsuura N."/>
            <person name="Tourlousse M.D."/>
            <person name="Ohashi A."/>
            <person name="Hugenholtz P."/>
            <person name="Sekiguchi Y."/>
        </authorList>
    </citation>
    <scope>NUCLEOTIDE SEQUENCE</scope>
    <source>
        <strain evidence="2">KIBI-1</strain>
    </source>
</reference>
<protein>
    <recommendedName>
        <fullName evidence="5">PD-(D/E)XK endonuclease-like domain-containing protein</fullName>
    </recommendedName>
</protein>
<dbReference type="EMBL" id="DF967975">
    <property type="protein sequence ID" value="GAP19737.1"/>
    <property type="molecule type" value="Genomic_DNA"/>
</dbReference>
<dbReference type="RefSeq" id="WP_062419990.1">
    <property type="nucleotide sequence ID" value="NZ_BBXZ01000189.1"/>
</dbReference>
<keyword evidence="1" id="KW-0812">Transmembrane</keyword>
<dbReference type="Proteomes" id="UP000050501">
    <property type="component" value="Unassembled WGS sequence"/>
</dbReference>
<accession>A0A0M8JQI2</accession>
<proteinExistence type="predicted"/>
<gene>
    <name evidence="3" type="ORF">ADN01_04500</name>
    <name evidence="2" type="ORF">LSAC_03649</name>
</gene>
<dbReference type="STRING" id="229921.ADN01_04500"/>
<organism evidence="2">
    <name type="scientific">Levilinea saccharolytica</name>
    <dbReference type="NCBI Taxonomy" id="229921"/>
    <lineage>
        <taxon>Bacteria</taxon>
        <taxon>Bacillati</taxon>
        <taxon>Chloroflexota</taxon>
        <taxon>Anaerolineae</taxon>
        <taxon>Anaerolineales</taxon>
        <taxon>Anaerolineaceae</taxon>
        <taxon>Levilinea</taxon>
    </lineage>
</organism>
<evidence type="ECO:0000313" key="4">
    <source>
        <dbReference type="Proteomes" id="UP000050501"/>
    </source>
</evidence>
<evidence type="ECO:0000313" key="2">
    <source>
        <dbReference type="EMBL" id="GAP19737.1"/>
    </source>
</evidence>
<evidence type="ECO:0008006" key="5">
    <source>
        <dbReference type="Google" id="ProtNLM"/>
    </source>
</evidence>
<keyword evidence="1" id="KW-0472">Membrane</keyword>
<dbReference type="OrthoDB" id="166668at2"/>